<gene>
    <name evidence="4" type="ORF">KKP3000_003656</name>
</gene>
<dbReference type="PANTHER" id="PTHR43818:SF11">
    <property type="entry name" value="BCDNA.GH03377"/>
    <property type="match status" value="1"/>
</dbReference>
<dbReference type="SUPFAM" id="SSF51735">
    <property type="entry name" value="NAD(P)-binding Rossmann-fold domains"/>
    <property type="match status" value="1"/>
</dbReference>
<name>A0ABV5ADD1_9BACL</name>
<protein>
    <submittedName>
        <fullName evidence="4">Gfo/Idh/MocA family oxidoreductase</fullName>
    </submittedName>
</protein>
<feature type="domain" description="Gfo/Idh/MocA-like oxidoreductase N-terminal" evidence="2">
    <location>
        <begin position="7"/>
        <end position="130"/>
    </location>
</feature>
<dbReference type="PANTHER" id="PTHR43818">
    <property type="entry name" value="BCDNA.GH03377"/>
    <property type="match status" value="1"/>
</dbReference>
<evidence type="ECO:0000259" key="3">
    <source>
        <dbReference type="Pfam" id="PF22725"/>
    </source>
</evidence>
<sequence length="367" mass="39659">MSNESIHMALHGYGYIGRLHVLASQLNAAAAVAAPRLVWDAAVVRSLDSEAAARAADHFSLVTDDLQALRHQPIDAIDIASPNAFHHAPFQLALDMGWGIYCEKPISHQLDEAQQMAQKVKEAGNVHQVALMYRFHPAVIEARDWLLSGQLGRALTFRAELLHGGYLNPSRTMSWRLQSGPSGGGAMMDLGIHLIDTLHTLLGRVESVTATTKTFVTRRSGQSGDEAVDVDDWASATLQMASGAVGTVEVSRVHYGRERDFIDIVCEHGVLHIPLEEYRGVEVHTYRTDLIAPERPHGSILQPLGAKFAQSTLLNLHATSLAAFARRVRGGTVGIPVPTFEDAVLAQQVVAAAMASGDKAGVRIQVG</sequence>
<evidence type="ECO:0000313" key="5">
    <source>
        <dbReference type="Proteomes" id="UP001579974"/>
    </source>
</evidence>
<reference evidence="4 5" key="1">
    <citation type="journal article" date="2024" name="Int. J. Mol. Sci.">
        <title>Exploration of Alicyclobacillus spp. Genome in Search of Antibiotic Resistance.</title>
        <authorList>
            <person name="Bucka-Kolendo J."/>
            <person name="Kiousi D.E."/>
            <person name="Dekowska A."/>
            <person name="Mikolajczuk-Szczyrba A."/>
            <person name="Karadedos D.M."/>
            <person name="Michael P."/>
            <person name="Galanis A."/>
            <person name="Sokolowska B."/>
        </authorList>
    </citation>
    <scope>NUCLEOTIDE SEQUENCE [LARGE SCALE GENOMIC DNA]</scope>
    <source>
        <strain evidence="4 5">KKP 3000</strain>
    </source>
</reference>
<dbReference type="EMBL" id="JBDXSU010000005">
    <property type="protein sequence ID" value="MFB5190211.1"/>
    <property type="molecule type" value="Genomic_DNA"/>
</dbReference>
<evidence type="ECO:0000256" key="1">
    <source>
        <dbReference type="ARBA" id="ARBA00023002"/>
    </source>
</evidence>
<evidence type="ECO:0000313" key="4">
    <source>
        <dbReference type="EMBL" id="MFB5190211.1"/>
    </source>
</evidence>
<dbReference type="InterPro" id="IPR050463">
    <property type="entry name" value="Gfo/Idh/MocA_oxidrdct_glycsds"/>
</dbReference>
<comment type="caution">
    <text evidence="4">The sequence shown here is derived from an EMBL/GenBank/DDBJ whole genome shotgun (WGS) entry which is preliminary data.</text>
</comment>
<dbReference type="InterPro" id="IPR036291">
    <property type="entry name" value="NAD(P)-bd_dom_sf"/>
</dbReference>
<accession>A0ABV5ADD1</accession>
<keyword evidence="1" id="KW-0560">Oxidoreductase</keyword>
<dbReference type="Pfam" id="PF01408">
    <property type="entry name" value="GFO_IDH_MocA"/>
    <property type="match status" value="1"/>
</dbReference>
<dbReference type="Gene3D" id="3.30.360.10">
    <property type="entry name" value="Dihydrodipicolinate Reductase, domain 2"/>
    <property type="match status" value="1"/>
</dbReference>
<dbReference type="Pfam" id="PF22725">
    <property type="entry name" value="GFO_IDH_MocA_C3"/>
    <property type="match status" value="1"/>
</dbReference>
<organism evidence="4 5">
    <name type="scientific">Alicyclobacillus fastidiosus</name>
    <dbReference type="NCBI Taxonomy" id="392011"/>
    <lineage>
        <taxon>Bacteria</taxon>
        <taxon>Bacillati</taxon>
        <taxon>Bacillota</taxon>
        <taxon>Bacilli</taxon>
        <taxon>Bacillales</taxon>
        <taxon>Alicyclobacillaceae</taxon>
        <taxon>Alicyclobacillus</taxon>
    </lineage>
</organism>
<keyword evidence="5" id="KW-1185">Reference proteome</keyword>
<dbReference type="Proteomes" id="UP001579974">
    <property type="component" value="Unassembled WGS sequence"/>
</dbReference>
<dbReference type="SUPFAM" id="SSF55347">
    <property type="entry name" value="Glyceraldehyde-3-phosphate dehydrogenase-like, C-terminal domain"/>
    <property type="match status" value="1"/>
</dbReference>
<proteinExistence type="predicted"/>
<dbReference type="InterPro" id="IPR055170">
    <property type="entry name" value="GFO_IDH_MocA-like_dom"/>
</dbReference>
<dbReference type="RefSeq" id="WP_275473733.1">
    <property type="nucleotide sequence ID" value="NZ_CP162940.1"/>
</dbReference>
<dbReference type="Gene3D" id="3.40.50.720">
    <property type="entry name" value="NAD(P)-binding Rossmann-like Domain"/>
    <property type="match status" value="1"/>
</dbReference>
<dbReference type="InterPro" id="IPR000683">
    <property type="entry name" value="Gfo/Idh/MocA-like_OxRdtase_N"/>
</dbReference>
<feature type="domain" description="GFO/IDH/MocA-like oxidoreductase" evidence="3">
    <location>
        <begin position="141"/>
        <end position="271"/>
    </location>
</feature>
<evidence type="ECO:0000259" key="2">
    <source>
        <dbReference type="Pfam" id="PF01408"/>
    </source>
</evidence>